<protein>
    <submittedName>
        <fullName evidence="1">Uncharacterized protein</fullName>
    </submittedName>
</protein>
<gene>
    <name evidence="1" type="ORF">NP493_755g02077</name>
</gene>
<sequence length="119" mass="13496">MSKNVVSFAKEKLGTIPQPYDITAIHDLSPRRDGTRPVIVQLLSAEKKATLMNKRGSLRVPQQFKHWHHCHDPGQHRHDPGHEFSSLLVELGKAMVDEEVDLGHVFLLCALQMQRQSKA</sequence>
<name>A0AAD9KQW7_RIDPI</name>
<evidence type="ECO:0000313" key="2">
    <source>
        <dbReference type="Proteomes" id="UP001209878"/>
    </source>
</evidence>
<accession>A0AAD9KQW7</accession>
<reference evidence="1" key="1">
    <citation type="journal article" date="2023" name="Mol. Biol. Evol.">
        <title>Third-Generation Sequencing Reveals the Adaptive Role of the Epigenome in Three Deep-Sea Polychaetes.</title>
        <authorList>
            <person name="Perez M."/>
            <person name="Aroh O."/>
            <person name="Sun Y."/>
            <person name="Lan Y."/>
            <person name="Juniper S.K."/>
            <person name="Young C.R."/>
            <person name="Angers B."/>
            <person name="Qian P.Y."/>
        </authorList>
    </citation>
    <scope>NUCLEOTIDE SEQUENCE</scope>
    <source>
        <strain evidence="1">R07B-5</strain>
    </source>
</reference>
<dbReference type="AlphaFoldDB" id="A0AAD9KQW7"/>
<proteinExistence type="predicted"/>
<organism evidence="1 2">
    <name type="scientific">Ridgeia piscesae</name>
    <name type="common">Tubeworm</name>
    <dbReference type="NCBI Taxonomy" id="27915"/>
    <lineage>
        <taxon>Eukaryota</taxon>
        <taxon>Metazoa</taxon>
        <taxon>Spiralia</taxon>
        <taxon>Lophotrochozoa</taxon>
        <taxon>Annelida</taxon>
        <taxon>Polychaeta</taxon>
        <taxon>Sedentaria</taxon>
        <taxon>Canalipalpata</taxon>
        <taxon>Sabellida</taxon>
        <taxon>Siboglinidae</taxon>
        <taxon>Ridgeia</taxon>
    </lineage>
</organism>
<dbReference type="EMBL" id="JAODUO010000758">
    <property type="protein sequence ID" value="KAK2175003.1"/>
    <property type="molecule type" value="Genomic_DNA"/>
</dbReference>
<evidence type="ECO:0000313" key="1">
    <source>
        <dbReference type="EMBL" id="KAK2175003.1"/>
    </source>
</evidence>
<comment type="caution">
    <text evidence="1">The sequence shown here is derived from an EMBL/GenBank/DDBJ whole genome shotgun (WGS) entry which is preliminary data.</text>
</comment>
<dbReference type="Proteomes" id="UP001209878">
    <property type="component" value="Unassembled WGS sequence"/>
</dbReference>
<keyword evidence="2" id="KW-1185">Reference proteome</keyword>